<organism evidence="1 2">
    <name type="scientific">Collybiopsis luxurians FD-317 M1</name>
    <dbReference type="NCBI Taxonomy" id="944289"/>
    <lineage>
        <taxon>Eukaryota</taxon>
        <taxon>Fungi</taxon>
        <taxon>Dikarya</taxon>
        <taxon>Basidiomycota</taxon>
        <taxon>Agaricomycotina</taxon>
        <taxon>Agaricomycetes</taxon>
        <taxon>Agaricomycetidae</taxon>
        <taxon>Agaricales</taxon>
        <taxon>Marasmiineae</taxon>
        <taxon>Omphalotaceae</taxon>
        <taxon>Collybiopsis</taxon>
        <taxon>Collybiopsis luxurians</taxon>
    </lineage>
</organism>
<sequence length="240" mass="27089">MEVKFDNGGNILNANLLATHDSSPIYVAKTNFSFLGREITFLKDSNPAGGSGSVTVGAIHWRDKAIEVHGHKKKIADLKTKKGGIVNKVLHKERYWRWAKERKEYAVQYSGNDEWTVRLVFDGTRKVAARFATPYRPHLFTKSKPPLLSLTRTALAEDEIFLLLLLIYSEARRQDDTVSAQLFGVSSRFHCVAEFFCRKRLGRLVIPSRILYLRVYCISSTACQHDGESSQAAALRCVTP</sequence>
<proteinExistence type="predicted"/>
<evidence type="ECO:0000313" key="2">
    <source>
        <dbReference type="Proteomes" id="UP000053593"/>
    </source>
</evidence>
<dbReference type="OrthoDB" id="2989558at2759"/>
<dbReference type="Proteomes" id="UP000053593">
    <property type="component" value="Unassembled WGS sequence"/>
</dbReference>
<gene>
    <name evidence="1" type="ORF">GYMLUDRAFT_163432</name>
</gene>
<accession>A0A0D0C4L4</accession>
<dbReference type="HOGENOM" id="CLU_101060_0_0_1"/>
<keyword evidence="2" id="KW-1185">Reference proteome</keyword>
<name>A0A0D0C4L4_9AGAR</name>
<dbReference type="AlphaFoldDB" id="A0A0D0C4L4"/>
<protein>
    <submittedName>
        <fullName evidence="1">Uncharacterized protein</fullName>
    </submittedName>
</protein>
<reference evidence="1 2" key="1">
    <citation type="submission" date="2014-04" db="EMBL/GenBank/DDBJ databases">
        <title>Evolutionary Origins and Diversification of the Mycorrhizal Mutualists.</title>
        <authorList>
            <consortium name="DOE Joint Genome Institute"/>
            <consortium name="Mycorrhizal Genomics Consortium"/>
            <person name="Kohler A."/>
            <person name="Kuo A."/>
            <person name="Nagy L.G."/>
            <person name="Floudas D."/>
            <person name="Copeland A."/>
            <person name="Barry K.W."/>
            <person name="Cichocki N."/>
            <person name="Veneault-Fourrey C."/>
            <person name="LaButti K."/>
            <person name="Lindquist E.A."/>
            <person name="Lipzen A."/>
            <person name="Lundell T."/>
            <person name="Morin E."/>
            <person name="Murat C."/>
            <person name="Riley R."/>
            <person name="Ohm R."/>
            <person name="Sun H."/>
            <person name="Tunlid A."/>
            <person name="Henrissat B."/>
            <person name="Grigoriev I.V."/>
            <person name="Hibbett D.S."/>
            <person name="Martin F."/>
        </authorList>
    </citation>
    <scope>NUCLEOTIDE SEQUENCE [LARGE SCALE GENOMIC DNA]</scope>
    <source>
        <strain evidence="1 2">FD-317 M1</strain>
    </source>
</reference>
<dbReference type="EMBL" id="KN834765">
    <property type="protein sequence ID" value="KIK63061.1"/>
    <property type="molecule type" value="Genomic_DNA"/>
</dbReference>
<evidence type="ECO:0000313" key="1">
    <source>
        <dbReference type="EMBL" id="KIK63061.1"/>
    </source>
</evidence>